<dbReference type="InterPro" id="IPR036249">
    <property type="entry name" value="Thioredoxin-like_sf"/>
</dbReference>
<dbReference type="GeneID" id="41607396"/>
<protein>
    <submittedName>
        <fullName evidence="2">Putative thiol:disulfide oxidoreductase involved in cytochrome C-type biogenesis</fullName>
    </submittedName>
</protein>
<dbReference type="PATRIC" id="fig|1434119.4.peg.4187"/>
<dbReference type="GO" id="GO:0015035">
    <property type="term" value="F:protein-disulfide reductase activity"/>
    <property type="evidence" value="ECO:0007669"/>
    <property type="project" value="TreeGrafter"/>
</dbReference>
<dbReference type="GO" id="GO:0005737">
    <property type="term" value="C:cytoplasm"/>
    <property type="evidence" value="ECO:0007669"/>
    <property type="project" value="TreeGrafter"/>
</dbReference>
<dbReference type="AlphaFoldDB" id="A0A0E3PGN7"/>
<dbReference type="CDD" id="cd02947">
    <property type="entry name" value="TRX_family"/>
    <property type="match status" value="1"/>
</dbReference>
<dbReference type="PROSITE" id="PS51352">
    <property type="entry name" value="THIOREDOXIN_2"/>
    <property type="match status" value="1"/>
</dbReference>
<dbReference type="Gene3D" id="3.40.30.10">
    <property type="entry name" value="Glutaredoxin"/>
    <property type="match status" value="1"/>
</dbReference>
<dbReference type="InterPro" id="IPR013766">
    <property type="entry name" value="Thioredoxin_domain"/>
</dbReference>
<dbReference type="Proteomes" id="UP000033092">
    <property type="component" value="Chromosome"/>
</dbReference>
<dbReference type="PANTHER" id="PTHR45663:SF11">
    <property type="entry name" value="GEO12009P1"/>
    <property type="match status" value="1"/>
</dbReference>
<evidence type="ECO:0000313" key="2">
    <source>
        <dbReference type="EMBL" id="AKB33914.1"/>
    </source>
</evidence>
<dbReference type="KEGG" id="msz:MSSIH_3224"/>
<evidence type="ECO:0000313" key="3">
    <source>
        <dbReference type="Proteomes" id="UP000033092"/>
    </source>
</evidence>
<dbReference type="HOGENOM" id="CLU_133605_0_0_2"/>
<proteinExistence type="predicted"/>
<reference evidence="2 3" key="1">
    <citation type="submission" date="2014-07" db="EMBL/GenBank/DDBJ databases">
        <title>Methanogenic archaea and the global carbon cycle.</title>
        <authorList>
            <person name="Henriksen J.R."/>
            <person name="Luke J."/>
            <person name="Reinhart S."/>
            <person name="Benedict M.N."/>
            <person name="Youngblut N.D."/>
            <person name="Metcalf M.E."/>
            <person name="Whitaker R.J."/>
            <person name="Metcalf W.W."/>
        </authorList>
    </citation>
    <scope>NUCLEOTIDE SEQUENCE [LARGE SCALE GENOMIC DNA]</scope>
    <source>
        <strain evidence="2 3">HI350</strain>
    </source>
</reference>
<feature type="domain" description="Thioredoxin" evidence="1">
    <location>
        <begin position="44"/>
        <end position="188"/>
    </location>
</feature>
<evidence type="ECO:0000259" key="1">
    <source>
        <dbReference type="PROSITE" id="PS51352"/>
    </source>
</evidence>
<dbReference type="EMBL" id="CP009507">
    <property type="protein sequence ID" value="AKB33914.1"/>
    <property type="molecule type" value="Genomic_DNA"/>
</dbReference>
<name>A0A0E3PGN7_9EURY</name>
<dbReference type="SUPFAM" id="SSF52833">
    <property type="entry name" value="Thioredoxin-like"/>
    <property type="match status" value="1"/>
</dbReference>
<organism evidence="2 3">
    <name type="scientific">Methanosarcina siciliae HI350</name>
    <dbReference type="NCBI Taxonomy" id="1434119"/>
    <lineage>
        <taxon>Archaea</taxon>
        <taxon>Methanobacteriati</taxon>
        <taxon>Methanobacteriota</taxon>
        <taxon>Stenosarchaea group</taxon>
        <taxon>Methanomicrobia</taxon>
        <taxon>Methanosarcinales</taxon>
        <taxon>Methanosarcinaceae</taxon>
        <taxon>Methanosarcina</taxon>
    </lineage>
</organism>
<accession>A0A0E3PGN7</accession>
<sequence length="194" mass="21451">MKRLHKIKGKERVSSSLPFFLKKPFFILVIFCFLLFSSGCTDVDDSGNEAELVEVTEDVNNSDSEAGMVEVTNLNQIDEALTKGPVVLKLGSKGCIPCQEQEEVLAELLPMYQDSASIMLIDVKEQPEFATTFGVRVIPDTCIIIGIEDGKYMYMRPDGSKSSERANARFLGVADKETLSETIEEAIESRNIVG</sequence>
<dbReference type="Pfam" id="PF00085">
    <property type="entry name" value="Thioredoxin"/>
    <property type="match status" value="1"/>
</dbReference>
<gene>
    <name evidence="2" type="ORF">MSSIH_3224</name>
</gene>
<dbReference type="RefSeq" id="WP_148705918.1">
    <property type="nucleotide sequence ID" value="NZ_CP009507.1"/>
</dbReference>
<dbReference type="PANTHER" id="PTHR45663">
    <property type="entry name" value="GEO12009P1"/>
    <property type="match status" value="1"/>
</dbReference>